<accession>A0ABS6DGX8</accession>
<protein>
    <submittedName>
        <fullName evidence="4">Winged helix-turn-helix domain-containing protein</fullName>
    </submittedName>
</protein>
<keyword evidence="5" id="KW-1185">Reference proteome</keyword>
<dbReference type="Proteomes" id="UP000686327">
    <property type="component" value="Unassembled WGS sequence"/>
</dbReference>
<feature type="DNA-binding region" description="OmpR/PhoB-type" evidence="2">
    <location>
        <begin position="14"/>
        <end position="109"/>
    </location>
</feature>
<dbReference type="PROSITE" id="PS51755">
    <property type="entry name" value="OMPR_PHOB"/>
    <property type="match status" value="1"/>
</dbReference>
<dbReference type="PANTHER" id="PTHR47691:SF3">
    <property type="entry name" value="HTH-TYPE TRANSCRIPTIONAL REGULATOR RV0890C-RELATED"/>
    <property type="match status" value="1"/>
</dbReference>
<evidence type="ECO:0000313" key="5">
    <source>
        <dbReference type="Proteomes" id="UP000686327"/>
    </source>
</evidence>
<dbReference type="Pfam" id="PF25872">
    <property type="entry name" value="HTH_77"/>
    <property type="match status" value="1"/>
</dbReference>
<reference evidence="5" key="1">
    <citation type="submission" date="2023-07" db="EMBL/GenBank/DDBJ databases">
        <title>Cedecea davisae an AmpC producer and its therapeutic implications.</title>
        <authorList>
            <person name="Notter J."/>
        </authorList>
    </citation>
    <scope>NUCLEOTIDE SEQUENCE [LARGE SCALE GENOMIC DNA]</scope>
    <source>
        <strain evidence="5">1</strain>
    </source>
</reference>
<proteinExistence type="predicted"/>
<evidence type="ECO:0000256" key="1">
    <source>
        <dbReference type="ARBA" id="ARBA00023125"/>
    </source>
</evidence>
<dbReference type="PANTHER" id="PTHR47691">
    <property type="entry name" value="REGULATOR-RELATED"/>
    <property type="match status" value="1"/>
</dbReference>
<name>A0ABS6DGX8_9ENTR</name>
<evidence type="ECO:0000313" key="4">
    <source>
        <dbReference type="EMBL" id="MBU4682464.1"/>
    </source>
</evidence>
<keyword evidence="1 2" id="KW-0238">DNA-binding</keyword>
<dbReference type="RefSeq" id="WP_216375694.1">
    <property type="nucleotide sequence ID" value="NZ_JAGRYT010000003.1"/>
</dbReference>
<organism evidence="4 5">
    <name type="scientific">Cedecea davisae</name>
    <dbReference type="NCBI Taxonomy" id="158484"/>
    <lineage>
        <taxon>Bacteria</taxon>
        <taxon>Pseudomonadati</taxon>
        <taxon>Pseudomonadota</taxon>
        <taxon>Gammaproteobacteria</taxon>
        <taxon>Enterobacterales</taxon>
        <taxon>Enterobacteriaceae</taxon>
        <taxon>Cedecea</taxon>
    </lineage>
</organism>
<dbReference type="EMBL" id="JAGRYU010000014">
    <property type="protein sequence ID" value="MBU4682464.1"/>
    <property type="molecule type" value="Genomic_DNA"/>
</dbReference>
<feature type="domain" description="OmpR/PhoB-type" evidence="3">
    <location>
        <begin position="14"/>
        <end position="109"/>
    </location>
</feature>
<dbReference type="InterPro" id="IPR058852">
    <property type="entry name" value="HTH_77"/>
</dbReference>
<gene>
    <name evidence="4" type="ORF">KC222_10590</name>
</gene>
<evidence type="ECO:0000259" key="3">
    <source>
        <dbReference type="PROSITE" id="PS51755"/>
    </source>
</evidence>
<dbReference type="Pfam" id="PF00486">
    <property type="entry name" value="Trans_reg_C"/>
    <property type="match status" value="1"/>
</dbReference>
<dbReference type="InterPro" id="IPR001867">
    <property type="entry name" value="OmpR/PhoB-type_DNA-bd"/>
</dbReference>
<evidence type="ECO:0000256" key="2">
    <source>
        <dbReference type="PROSITE-ProRule" id="PRU01091"/>
    </source>
</evidence>
<sequence length="897" mass="97768">MPAEHPIPCAERDDDMIVFGRYQLFPNLGLLMREGMRLEPGERAMAVLKLLVSLAGQVVSKEQLLETVWPKEIVEENNLQAQISALRKIFGPDRNLITTVFGRGYCFNATVNTLHAATSALPVTAPVTGLPRPRSPLIGREKELGEVRKILLGSSVCTLSGPAGIGKTRLLLEAARESSGLYPDGIFFADLSSLNAGADPAPLLNAVLEGIKGGQGHSRPSLLVVDNCEHLAVACANALARLLEKDELLSVLLTSQSPLGLEGEQVYRLGPLDLPPASVTADEAKNFSSVAFIVQRIQASDYQFRLTPENVQPITALCRLLDAVPLALEIAAARIAGLGPEGVLADLTGRGGILASDGRGRSARHRTLADALHWSYQLLSPAEKQVFQELSAFAGEFSLHSAGQLLSPLEEESPADIVASLVDKSLLVFQSGTRPARYRYLTLVRAYARQQLAGNTPQLSLRHARLVCERLAQAREDWMEVASLQWRRQYGYLIDDLRTAADWCFGCGQHADLGRRILAYSTPFWIQLSLHNECRQRISAAIGGPDNGKASSQEEMLMQAALGSALAWSQGPIRENGAAWLRAGELAKRLGDKETQLQSEYGLWLYHLRSGSYLLALENGRNMAQLAERFGDYSALLTARRLIGTSAHFAGDQQAALNEIQALLDQDIREDSRGSPFRFGLDQRVAGWAFLARTMWVAGDIVKARRAAQMALEEAQALDHACSLCCALAEGSCTLAALTGDVEQVLLIAEQIDALAAEHGLGFWRLYASAFSFWARLHKQPETILPQQIHSMLATLRDNGFDPAYSLFLSDFTAALARKGHAEAADEIISDRLATLAVNQSLWNLPELMRVQAMIRFGGQTDKTLQLNLALQSALMLAQTQGARGWLPGIAENLRSA</sequence>
<dbReference type="SMART" id="SM00862">
    <property type="entry name" value="Trans_reg_C"/>
    <property type="match status" value="1"/>
</dbReference>
<comment type="caution">
    <text evidence="4">The sequence shown here is derived from an EMBL/GenBank/DDBJ whole genome shotgun (WGS) entry which is preliminary data.</text>
</comment>
<dbReference type="CDD" id="cd00383">
    <property type="entry name" value="trans_reg_C"/>
    <property type="match status" value="1"/>
</dbReference>